<feature type="compositionally biased region" description="Low complexity" evidence="1">
    <location>
        <begin position="314"/>
        <end position="329"/>
    </location>
</feature>
<feature type="compositionally biased region" description="Low complexity" evidence="1">
    <location>
        <begin position="268"/>
        <end position="296"/>
    </location>
</feature>
<dbReference type="OrthoDB" id="3798150at2759"/>
<keyword evidence="3" id="KW-1185">Reference proteome</keyword>
<evidence type="ECO:0000256" key="1">
    <source>
        <dbReference type="SAM" id="MobiDB-lite"/>
    </source>
</evidence>
<dbReference type="Proteomes" id="UP000700596">
    <property type="component" value="Unassembled WGS sequence"/>
</dbReference>
<feature type="compositionally biased region" description="Polar residues" evidence="1">
    <location>
        <begin position="340"/>
        <end position="359"/>
    </location>
</feature>
<feature type="region of interest" description="Disordered" evidence="1">
    <location>
        <begin position="1"/>
        <end position="73"/>
    </location>
</feature>
<dbReference type="EMBL" id="JAGMWT010000004">
    <property type="protein sequence ID" value="KAH7130787.1"/>
    <property type="molecule type" value="Genomic_DNA"/>
</dbReference>
<accession>A0A9P9IRQ5</accession>
<reference evidence="2" key="1">
    <citation type="journal article" date="2021" name="Nat. Commun.">
        <title>Genetic determinants of endophytism in the Arabidopsis root mycobiome.</title>
        <authorList>
            <person name="Mesny F."/>
            <person name="Miyauchi S."/>
            <person name="Thiergart T."/>
            <person name="Pickel B."/>
            <person name="Atanasova L."/>
            <person name="Karlsson M."/>
            <person name="Huettel B."/>
            <person name="Barry K.W."/>
            <person name="Haridas S."/>
            <person name="Chen C."/>
            <person name="Bauer D."/>
            <person name="Andreopoulos W."/>
            <person name="Pangilinan J."/>
            <person name="LaButti K."/>
            <person name="Riley R."/>
            <person name="Lipzen A."/>
            <person name="Clum A."/>
            <person name="Drula E."/>
            <person name="Henrissat B."/>
            <person name="Kohler A."/>
            <person name="Grigoriev I.V."/>
            <person name="Martin F.M."/>
            <person name="Hacquard S."/>
        </authorList>
    </citation>
    <scope>NUCLEOTIDE SEQUENCE</scope>
    <source>
        <strain evidence="2">MPI-CAGE-CH-0243</strain>
    </source>
</reference>
<organism evidence="2 3">
    <name type="scientific">Dendryphion nanum</name>
    <dbReference type="NCBI Taxonomy" id="256645"/>
    <lineage>
        <taxon>Eukaryota</taxon>
        <taxon>Fungi</taxon>
        <taxon>Dikarya</taxon>
        <taxon>Ascomycota</taxon>
        <taxon>Pezizomycotina</taxon>
        <taxon>Dothideomycetes</taxon>
        <taxon>Pleosporomycetidae</taxon>
        <taxon>Pleosporales</taxon>
        <taxon>Torulaceae</taxon>
        <taxon>Dendryphion</taxon>
    </lineage>
</organism>
<comment type="caution">
    <text evidence="2">The sequence shown here is derived from an EMBL/GenBank/DDBJ whole genome shotgun (WGS) entry which is preliminary data.</text>
</comment>
<evidence type="ECO:0000313" key="2">
    <source>
        <dbReference type="EMBL" id="KAH7130787.1"/>
    </source>
</evidence>
<gene>
    <name evidence="2" type="ORF">B0J11DRAFT_261501</name>
</gene>
<feature type="compositionally biased region" description="Polar residues" evidence="1">
    <location>
        <begin position="144"/>
        <end position="172"/>
    </location>
</feature>
<proteinExistence type="predicted"/>
<feature type="region of interest" description="Disordered" evidence="1">
    <location>
        <begin position="193"/>
        <end position="374"/>
    </location>
</feature>
<evidence type="ECO:0000313" key="3">
    <source>
        <dbReference type="Proteomes" id="UP000700596"/>
    </source>
</evidence>
<sequence>MPQSSRASYVEPHLGISAITQQEGNPRPQTPHRNLQGNGWGSPSRPDQIMPTHTTHSTPCSPPPTYASTVGSYPMPDQSTFDCKTGMRVGSDLKSAGFHHTADEQYAFRANNVVPELEGDALYFSATNAFGPVNPFELYGSVSASKQPYKPPSQQNLSHPNPSENSLESSIGDSVDNPRSELLGDLSYATELPGAPVSGYPPPKHVPHRHSQPSIELPADLRPYQPPRVKSWEGMSELPGIPRRRPVPTNRGYSMGNQHQPTNPPTRPWSQQSIPPSPPQNLSYPSPPSSNQQLSPALFAQPMRHAQSSMSLVSSIDSKPTSPTTSPIPERTWSDPVVTQPPSSQYSGHALENSGTISQPPVRPNPAKSGRMRNQKQFMDFLGSIPDRN</sequence>
<protein>
    <submittedName>
        <fullName evidence="2">Uncharacterized protein</fullName>
    </submittedName>
</protein>
<feature type="compositionally biased region" description="Polar residues" evidence="1">
    <location>
        <begin position="251"/>
        <end position="261"/>
    </location>
</feature>
<feature type="region of interest" description="Disordered" evidence="1">
    <location>
        <begin position="144"/>
        <end position="181"/>
    </location>
</feature>
<dbReference type="AlphaFoldDB" id="A0A9P9IRQ5"/>
<name>A0A9P9IRQ5_9PLEO</name>